<name>A0A8J5JB94_HOMAM</name>
<evidence type="ECO:0000313" key="1">
    <source>
        <dbReference type="EMBL" id="KAG7154139.1"/>
    </source>
</evidence>
<sequence length="71" mass="7796">MLVKRLLSSVGHPGEGMINCVIDVSARKFRKHFSHASPHTISNFSSSTLSQCPPVFIPSSAVDRRGKDFEP</sequence>
<protein>
    <submittedName>
        <fullName evidence="1">Uncharacterized protein</fullName>
    </submittedName>
</protein>
<proteinExistence type="predicted"/>
<evidence type="ECO:0000313" key="2">
    <source>
        <dbReference type="Proteomes" id="UP000747542"/>
    </source>
</evidence>
<dbReference type="Proteomes" id="UP000747542">
    <property type="component" value="Unassembled WGS sequence"/>
</dbReference>
<accession>A0A8J5JB94</accession>
<organism evidence="1 2">
    <name type="scientific">Homarus americanus</name>
    <name type="common">American lobster</name>
    <dbReference type="NCBI Taxonomy" id="6706"/>
    <lineage>
        <taxon>Eukaryota</taxon>
        <taxon>Metazoa</taxon>
        <taxon>Ecdysozoa</taxon>
        <taxon>Arthropoda</taxon>
        <taxon>Crustacea</taxon>
        <taxon>Multicrustacea</taxon>
        <taxon>Malacostraca</taxon>
        <taxon>Eumalacostraca</taxon>
        <taxon>Eucarida</taxon>
        <taxon>Decapoda</taxon>
        <taxon>Pleocyemata</taxon>
        <taxon>Astacidea</taxon>
        <taxon>Nephropoidea</taxon>
        <taxon>Nephropidae</taxon>
        <taxon>Homarus</taxon>
    </lineage>
</organism>
<dbReference type="EMBL" id="JAHLQT010045096">
    <property type="protein sequence ID" value="KAG7154139.1"/>
    <property type="molecule type" value="Genomic_DNA"/>
</dbReference>
<keyword evidence="2" id="KW-1185">Reference proteome</keyword>
<gene>
    <name evidence="1" type="ORF">Hamer_G026895</name>
</gene>
<reference evidence="1" key="1">
    <citation type="journal article" date="2021" name="Sci. Adv.">
        <title>The American lobster genome reveals insights on longevity, neural, and immune adaptations.</title>
        <authorList>
            <person name="Polinski J.M."/>
            <person name="Zimin A.V."/>
            <person name="Clark K.F."/>
            <person name="Kohn A.B."/>
            <person name="Sadowski N."/>
            <person name="Timp W."/>
            <person name="Ptitsyn A."/>
            <person name="Khanna P."/>
            <person name="Romanova D.Y."/>
            <person name="Williams P."/>
            <person name="Greenwood S.J."/>
            <person name="Moroz L.L."/>
            <person name="Walt D.R."/>
            <person name="Bodnar A.G."/>
        </authorList>
    </citation>
    <scope>NUCLEOTIDE SEQUENCE</scope>
    <source>
        <strain evidence="1">GMGI-L3</strain>
    </source>
</reference>
<comment type="caution">
    <text evidence="1">The sequence shown here is derived from an EMBL/GenBank/DDBJ whole genome shotgun (WGS) entry which is preliminary data.</text>
</comment>
<dbReference type="AlphaFoldDB" id="A0A8J5JB94"/>